<feature type="transmembrane region" description="Helical" evidence="1">
    <location>
        <begin position="99"/>
        <end position="118"/>
    </location>
</feature>
<dbReference type="Proteomes" id="UP000634805">
    <property type="component" value="Unassembled WGS sequence"/>
</dbReference>
<keyword evidence="1" id="KW-1133">Transmembrane helix</keyword>
<reference evidence="2" key="1">
    <citation type="submission" date="2020-10" db="EMBL/GenBank/DDBJ databases">
        <authorList>
            <person name="Hahn C.J."/>
            <person name="Laso-Perez R."/>
            <person name="Vulcano F."/>
            <person name="Vaziourakis K.-M."/>
            <person name="Stokke R."/>
            <person name="Steen I.H."/>
            <person name="Teske A."/>
            <person name="Boetius A."/>
            <person name="Liebeke M."/>
            <person name="Amann R."/>
            <person name="Knittel K."/>
        </authorList>
    </citation>
    <scope>NUCLEOTIDE SEQUENCE</scope>
    <source>
        <strain evidence="2">Gfbio:e3339647-f889-4370-9287-4fb5cb688e4c:AG392D22_GoMArc1</strain>
    </source>
</reference>
<dbReference type="InterPro" id="IPR007401">
    <property type="entry name" value="DUF454"/>
</dbReference>
<dbReference type="PANTHER" id="PTHR35813:SF1">
    <property type="entry name" value="INNER MEMBRANE PROTEIN YBAN"/>
    <property type="match status" value="1"/>
</dbReference>
<evidence type="ECO:0000313" key="2">
    <source>
        <dbReference type="EMBL" id="CAD6494759.1"/>
    </source>
</evidence>
<evidence type="ECO:0000313" key="3">
    <source>
        <dbReference type="Proteomes" id="UP000634805"/>
    </source>
</evidence>
<dbReference type="GO" id="GO:0005886">
    <property type="term" value="C:plasma membrane"/>
    <property type="evidence" value="ECO:0007669"/>
    <property type="project" value="TreeGrafter"/>
</dbReference>
<feature type="transmembrane region" description="Helical" evidence="1">
    <location>
        <begin position="124"/>
        <end position="143"/>
    </location>
</feature>
<keyword evidence="1" id="KW-0812">Transmembrane</keyword>
<comment type="caution">
    <text evidence="2">The sequence shown here is derived from an EMBL/GenBank/DDBJ whole genome shotgun (WGS) entry which is preliminary data.</text>
</comment>
<evidence type="ECO:0000256" key="1">
    <source>
        <dbReference type="SAM" id="Phobius"/>
    </source>
</evidence>
<sequence>MAFAVVKKNGCDDSSNWLTRLSKGLVKKLLVAAGTFFVVLAIVGIFLPVLPTVPFLLLASTCYAKSSKRFYNWLLNNNWFGVYVKNYRKGEGIPLKMKALSIFSLWATIIFSAVFVVHILFVRIILILIAIVVTIHTLHIRTLKQQTG</sequence>
<organism evidence="2 3">
    <name type="scientific">Candidatus Argoarchaeum ethanivorans</name>
    <dbReference type="NCBI Taxonomy" id="2608793"/>
    <lineage>
        <taxon>Archaea</taxon>
        <taxon>Methanobacteriati</taxon>
        <taxon>Methanobacteriota</taxon>
        <taxon>Stenosarchaea group</taxon>
        <taxon>Methanomicrobia</taxon>
        <taxon>Methanosarcinales</taxon>
        <taxon>Methanosarcinales incertae sedis</taxon>
        <taxon>GOM Arc I cluster</taxon>
        <taxon>Candidatus Argoarchaeum</taxon>
    </lineage>
</organism>
<gene>
    <name evidence="2" type="ORF">EMLJLAPB_00932</name>
</gene>
<dbReference type="Pfam" id="PF04304">
    <property type="entry name" value="DUF454"/>
    <property type="match status" value="1"/>
</dbReference>
<dbReference type="PANTHER" id="PTHR35813">
    <property type="entry name" value="INNER MEMBRANE PROTEIN YBAN"/>
    <property type="match status" value="1"/>
</dbReference>
<name>A0A811TFU2_9EURY</name>
<protein>
    <recommendedName>
        <fullName evidence="4">DUF454 domain-containing protein</fullName>
    </recommendedName>
</protein>
<evidence type="ECO:0008006" key="4">
    <source>
        <dbReference type="Google" id="ProtNLM"/>
    </source>
</evidence>
<dbReference type="EMBL" id="CAJHIS010000031">
    <property type="protein sequence ID" value="CAD6494759.1"/>
    <property type="molecule type" value="Genomic_DNA"/>
</dbReference>
<accession>A0A811TFU2</accession>
<proteinExistence type="predicted"/>
<feature type="transmembrane region" description="Helical" evidence="1">
    <location>
        <begin position="29"/>
        <end position="50"/>
    </location>
</feature>
<dbReference type="AlphaFoldDB" id="A0A811TFU2"/>
<keyword evidence="1" id="KW-0472">Membrane</keyword>